<keyword evidence="19" id="KW-1185">Reference proteome</keyword>
<evidence type="ECO:0000256" key="2">
    <source>
        <dbReference type="ARBA" id="ARBA00022448"/>
    </source>
</evidence>
<evidence type="ECO:0000256" key="10">
    <source>
        <dbReference type="ARBA" id="ARBA00023065"/>
    </source>
</evidence>
<protein>
    <submittedName>
        <fullName evidence="18">Uncharacterized protein</fullName>
    </submittedName>
</protein>
<evidence type="ECO:0000256" key="3">
    <source>
        <dbReference type="ARBA" id="ARBA00022568"/>
    </source>
</evidence>
<evidence type="ECO:0000256" key="12">
    <source>
        <dbReference type="ARBA" id="ARBA00023180"/>
    </source>
</evidence>
<feature type="domain" description="Voltage-dependent calcium channel alpha-1 subunit IQ" evidence="16">
    <location>
        <begin position="182"/>
        <end position="236"/>
    </location>
</feature>
<proteinExistence type="predicted"/>
<evidence type="ECO:0000256" key="6">
    <source>
        <dbReference type="ARBA" id="ARBA00022737"/>
    </source>
</evidence>
<evidence type="ECO:0000256" key="4">
    <source>
        <dbReference type="ARBA" id="ARBA00022673"/>
    </source>
</evidence>
<dbReference type="Gene3D" id="1.10.287.70">
    <property type="match status" value="1"/>
</dbReference>
<keyword evidence="12" id="KW-0325">Glycoprotein</keyword>
<keyword evidence="13" id="KW-0407">Ion channel</keyword>
<evidence type="ECO:0000256" key="8">
    <source>
        <dbReference type="ARBA" id="ARBA00022882"/>
    </source>
</evidence>
<dbReference type="InterPro" id="IPR014873">
    <property type="entry name" value="VDCC_a1su_IQ"/>
</dbReference>
<evidence type="ECO:0000259" key="17">
    <source>
        <dbReference type="Pfam" id="PF16905"/>
    </source>
</evidence>
<dbReference type="EMBL" id="JARBDR010000919">
    <property type="protein sequence ID" value="KAJ8300557.1"/>
    <property type="molecule type" value="Genomic_DNA"/>
</dbReference>
<dbReference type="PANTHER" id="PTHR45628">
    <property type="entry name" value="VOLTAGE-DEPENDENT CALCIUM CHANNEL TYPE A SUBUNIT ALPHA-1"/>
    <property type="match status" value="1"/>
</dbReference>
<evidence type="ECO:0000256" key="14">
    <source>
        <dbReference type="SAM" id="Phobius"/>
    </source>
</evidence>
<keyword evidence="3" id="KW-0109">Calcium transport</keyword>
<evidence type="ECO:0000256" key="9">
    <source>
        <dbReference type="ARBA" id="ARBA00022989"/>
    </source>
</evidence>
<organism evidence="18 19">
    <name type="scientific">Tegillarca granosa</name>
    <name type="common">Malaysian cockle</name>
    <name type="synonym">Anadara granosa</name>
    <dbReference type="NCBI Taxonomy" id="220873"/>
    <lineage>
        <taxon>Eukaryota</taxon>
        <taxon>Metazoa</taxon>
        <taxon>Spiralia</taxon>
        <taxon>Lophotrochozoa</taxon>
        <taxon>Mollusca</taxon>
        <taxon>Bivalvia</taxon>
        <taxon>Autobranchia</taxon>
        <taxon>Pteriomorphia</taxon>
        <taxon>Arcoida</taxon>
        <taxon>Arcoidea</taxon>
        <taxon>Arcidae</taxon>
        <taxon>Tegillarca</taxon>
    </lineage>
</organism>
<dbReference type="PANTHER" id="PTHR45628:SF7">
    <property type="entry name" value="VOLTAGE-DEPENDENT CALCIUM CHANNEL TYPE A SUBUNIT ALPHA-1"/>
    <property type="match status" value="1"/>
</dbReference>
<evidence type="ECO:0000259" key="15">
    <source>
        <dbReference type="Pfam" id="PF00520"/>
    </source>
</evidence>
<evidence type="ECO:0000259" key="16">
    <source>
        <dbReference type="Pfam" id="PF08763"/>
    </source>
</evidence>
<evidence type="ECO:0000256" key="5">
    <source>
        <dbReference type="ARBA" id="ARBA00022692"/>
    </source>
</evidence>
<dbReference type="Gene3D" id="1.10.238.10">
    <property type="entry name" value="EF-hand"/>
    <property type="match status" value="1"/>
</dbReference>
<comment type="subcellular location">
    <subcellularLocation>
        <location evidence="1">Membrane</location>
        <topology evidence="1">Multi-pass membrane protein</topology>
    </subcellularLocation>
</comment>
<evidence type="ECO:0000256" key="7">
    <source>
        <dbReference type="ARBA" id="ARBA00022837"/>
    </source>
</evidence>
<keyword evidence="11 14" id="KW-0472">Membrane</keyword>
<evidence type="ECO:0000256" key="1">
    <source>
        <dbReference type="ARBA" id="ARBA00004141"/>
    </source>
</evidence>
<evidence type="ECO:0000313" key="18">
    <source>
        <dbReference type="EMBL" id="KAJ8300557.1"/>
    </source>
</evidence>
<keyword evidence="4" id="KW-0107">Calcium channel</keyword>
<evidence type="ECO:0000256" key="11">
    <source>
        <dbReference type="ARBA" id="ARBA00023136"/>
    </source>
</evidence>
<keyword evidence="5 14" id="KW-0812">Transmembrane</keyword>
<gene>
    <name evidence="18" type="ORF">KUTeg_022076</name>
</gene>
<feature type="domain" description="Voltage-dependent L-type calcium channel IQ-associated" evidence="17">
    <location>
        <begin position="119"/>
        <end position="172"/>
    </location>
</feature>
<feature type="domain" description="Ion transport" evidence="15">
    <location>
        <begin position="39"/>
        <end position="109"/>
    </location>
</feature>
<dbReference type="Pfam" id="PF08763">
    <property type="entry name" value="Ca_chan_IQ"/>
    <property type="match status" value="1"/>
</dbReference>
<keyword evidence="6" id="KW-0677">Repeat</keyword>
<keyword evidence="9 14" id="KW-1133">Transmembrane helix</keyword>
<dbReference type="Pfam" id="PF00520">
    <property type="entry name" value="Ion_trans"/>
    <property type="match status" value="1"/>
</dbReference>
<feature type="transmembrane region" description="Helical" evidence="14">
    <location>
        <begin position="75"/>
        <end position="99"/>
    </location>
</feature>
<keyword evidence="7" id="KW-0106">Calcium</keyword>
<keyword evidence="8" id="KW-0851">Voltage-gated channel</keyword>
<dbReference type="InterPro" id="IPR050599">
    <property type="entry name" value="VDCC_alpha-1_subunit"/>
</dbReference>
<dbReference type="Pfam" id="PF16905">
    <property type="entry name" value="GPHH"/>
    <property type="match status" value="1"/>
</dbReference>
<reference evidence="18 19" key="1">
    <citation type="submission" date="2022-12" db="EMBL/GenBank/DDBJ databases">
        <title>Chromosome-level genome of Tegillarca granosa.</title>
        <authorList>
            <person name="Kim J."/>
        </authorList>
    </citation>
    <scope>NUCLEOTIDE SEQUENCE [LARGE SCALE GENOMIC DNA]</scope>
    <source>
        <strain evidence="18">Teg-2019</strain>
        <tissue evidence="18">Adductor muscle</tissue>
    </source>
</reference>
<name>A0ABQ9E9K0_TEGGR</name>
<sequence length="265" mass="30521">MAFWWNKLGIAVCLPSYSHVILYLRNYWDAGVLQVKCGRCATGEAWQLIMLSCAYGQQCDPDSGKEDKQCGLDFAFPYFVAFIFLCSFLMLNLFVAVIMDNFDYLTRDSSILGPHHLDEYSRVWAGYDPGAKGRIHYTEMYEMLRNMEPPVGFGKKCPSKFAYRKLIRMNMPVAEDGTVHFTTTLFALIRESLQIKIGPVEEMDKKDEEMREVIRRLWSVQAKKMLKILVPDNTGEMKIKKRLVVVAIVTTMQTLTPTMKRLHAD</sequence>
<dbReference type="InterPro" id="IPR031649">
    <property type="entry name" value="GPHH_dom"/>
</dbReference>
<accession>A0ABQ9E9K0</accession>
<comment type="caution">
    <text evidence="18">The sequence shown here is derived from an EMBL/GenBank/DDBJ whole genome shotgun (WGS) entry which is preliminary data.</text>
</comment>
<keyword evidence="10" id="KW-0406">Ion transport</keyword>
<dbReference type="InterPro" id="IPR005821">
    <property type="entry name" value="Ion_trans_dom"/>
</dbReference>
<evidence type="ECO:0000313" key="19">
    <source>
        <dbReference type="Proteomes" id="UP001217089"/>
    </source>
</evidence>
<evidence type="ECO:0000256" key="13">
    <source>
        <dbReference type="ARBA" id="ARBA00023303"/>
    </source>
</evidence>
<dbReference type="Proteomes" id="UP001217089">
    <property type="component" value="Unassembled WGS sequence"/>
</dbReference>
<keyword evidence="2" id="KW-0813">Transport</keyword>